<protein>
    <submittedName>
        <fullName evidence="7">TraR/DksA family transcriptional regulator</fullName>
    </submittedName>
</protein>
<organism evidence="7 8">
    <name type="scientific">Shinella zoogloeoides</name>
    <name type="common">Crabtreella saccharophila</name>
    <dbReference type="NCBI Taxonomy" id="352475"/>
    <lineage>
        <taxon>Bacteria</taxon>
        <taxon>Pseudomonadati</taxon>
        <taxon>Pseudomonadota</taxon>
        <taxon>Alphaproteobacteria</taxon>
        <taxon>Hyphomicrobiales</taxon>
        <taxon>Rhizobiaceae</taxon>
        <taxon>Shinella</taxon>
    </lineage>
</organism>
<evidence type="ECO:0000259" key="5">
    <source>
        <dbReference type="Pfam" id="PF01258"/>
    </source>
</evidence>
<dbReference type="InterPro" id="IPR037187">
    <property type="entry name" value="DnaK_N"/>
</dbReference>
<feature type="zinc finger region" description="dksA C4-type" evidence="4">
    <location>
        <begin position="93"/>
        <end position="117"/>
    </location>
</feature>
<evidence type="ECO:0000256" key="1">
    <source>
        <dbReference type="ARBA" id="ARBA00022723"/>
    </source>
</evidence>
<dbReference type="Gene3D" id="1.20.120.910">
    <property type="entry name" value="DksA, coiled-coil domain"/>
    <property type="match status" value="1"/>
</dbReference>
<dbReference type="EMBL" id="WUML01000004">
    <property type="protein sequence ID" value="MXO00204.1"/>
    <property type="molecule type" value="Genomic_DNA"/>
</dbReference>
<dbReference type="PROSITE" id="PS51128">
    <property type="entry name" value="ZF_DKSA_2"/>
    <property type="match status" value="1"/>
</dbReference>
<dbReference type="Pfam" id="PF01258">
    <property type="entry name" value="zf-dskA_traR"/>
    <property type="match status" value="1"/>
</dbReference>
<feature type="domain" description="DnaK suppressor protein-like N-terminal" evidence="6">
    <location>
        <begin position="21"/>
        <end position="85"/>
    </location>
</feature>
<dbReference type="GO" id="GO:0008270">
    <property type="term" value="F:zinc ion binding"/>
    <property type="evidence" value="ECO:0007669"/>
    <property type="project" value="UniProtKB-KW"/>
</dbReference>
<reference evidence="7 8" key="1">
    <citation type="submission" date="2019-12" db="EMBL/GenBank/DDBJ databases">
        <title>Shinella granuli gen. nov., sp. nov., and proposal of the reclassification of Zoogloea ramigera ATCC 19623 as Shinella zoogloeoides sp. nov.</title>
        <authorList>
            <person name="Gao J."/>
        </authorList>
    </citation>
    <scope>NUCLEOTIDE SEQUENCE [LARGE SCALE GENOMIC DNA]</scope>
    <source>
        <strain evidence="7 8">DSM 287</strain>
    </source>
</reference>
<gene>
    <name evidence="7" type="ORF">GR156_07825</name>
</gene>
<comment type="caution">
    <text evidence="7">The sequence shown here is derived from an EMBL/GenBank/DDBJ whole genome shotgun (WGS) entry which is preliminary data.</text>
</comment>
<accession>A0A6N8TG90</accession>
<dbReference type="InterPro" id="IPR000962">
    <property type="entry name" value="Znf_DskA_TraR"/>
</dbReference>
<keyword evidence="1" id="KW-0479">Metal-binding</keyword>
<dbReference type="PANTHER" id="PTHR33823">
    <property type="entry name" value="RNA POLYMERASE-BINDING TRANSCRIPTION FACTOR DKSA-RELATED"/>
    <property type="match status" value="1"/>
</dbReference>
<dbReference type="Proteomes" id="UP000440304">
    <property type="component" value="Unassembled WGS sequence"/>
</dbReference>
<dbReference type="InterPro" id="IPR048487">
    <property type="entry name" value="DksA-like_N"/>
</dbReference>
<sequence length="121" mass="13358">MRISLHVETKETRIVTDVAHYKDILLTRKRELYGRLHKIEKDLDTLKSGDSGERAVERENDEVLEEFGVTGLKELEAIDAALDRIAAGTFGACAKCGEPISPARLAAVPHAALCEECIARQ</sequence>
<keyword evidence="2" id="KW-0863">Zinc-finger</keyword>
<dbReference type="Pfam" id="PF21173">
    <property type="entry name" value="DksA-like_N"/>
    <property type="match status" value="1"/>
</dbReference>
<evidence type="ECO:0000256" key="4">
    <source>
        <dbReference type="PROSITE-ProRule" id="PRU00510"/>
    </source>
</evidence>
<dbReference type="SUPFAM" id="SSF109635">
    <property type="entry name" value="DnaK suppressor protein DksA, alpha-hairpin domain"/>
    <property type="match status" value="1"/>
</dbReference>
<evidence type="ECO:0000313" key="8">
    <source>
        <dbReference type="Proteomes" id="UP000440304"/>
    </source>
</evidence>
<feature type="domain" description="Zinc finger DksA/TraR C4-type" evidence="5">
    <location>
        <begin position="88"/>
        <end position="117"/>
    </location>
</feature>
<dbReference type="AlphaFoldDB" id="A0A6N8TG90"/>
<dbReference type="OrthoDB" id="1121111at2"/>
<proteinExistence type="predicted"/>
<evidence type="ECO:0000259" key="6">
    <source>
        <dbReference type="Pfam" id="PF21173"/>
    </source>
</evidence>
<keyword evidence="3" id="KW-0862">Zinc</keyword>
<evidence type="ECO:0000256" key="3">
    <source>
        <dbReference type="ARBA" id="ARBA00022833"/>
    </source>
</evidence>
<evidence type="ECO:0000256" key="2">
    <source>
        <dbReference type="ARBA" id="ARBA00022771"/>
    </source>
</evidence>
<dbReference type="SUPFAM" id="SSF57716">
    <property type="entry name" value="Glucocorticoid receptor-like (DNA-binding domain)"/>
    <property type="match status" value="1"/>
</dbReference>
<dbReference type="PANTHER" id="PTHR33823:SF4">
    <property type="entry name" value="GENERAL STRESS PROTEIN 16O"/>
    <property type="match status" value="1"/>
</dbReference>
<name>A0A6N8TG90_SHIZO</name>
<evidence type="ECO:0000313" key="7">
    <source>
        <dbReference type="EMBL" id="MXO00204.1"/>
    </source>
</evidence>